<gene>
    <name evidence="1" type="ORF">H9631_05805</name>
</gene>
<dbReference type="Proteomes" id="UP000648182">
    <property type="component" value="Unassembled WGS sequence"/>
</dbReference>
<reference evidence="1 2" key="1">
    <citation type="submission" date="2020-08" db="EMBL/GenBank/DDBJ databases">
        <title>A Genomic Blueprint of the Chicken Gut Microbiome.</title>
        <authorList>
            <person name="Gilroy R."/>
            <person name="Ravi A."/>
            <person name="Getino M."/>
            <person name="Pursley I."/>
            <person name="Horton D.L."/>
            <person name="Alikhan N.-F."/>
            <person name="Baker D."/>
            <person name="Gharbi K."/>
            <person name="Hall N."/>
            <person name="Watson M."/>
            <person name="Adriaenssens E.M."/>
            <person name="Foster-Nyarko E."/>
            <person name="Jarju S."/>
            <person name="Secka A."/>
            <person name="Antonio M."/>
            <person name="Oren A."/>
            <person name="Chaudhuri R."/>
            <person name="La Ragione R.M."/>
            <person name="Hildebrand F."/>
            <person name="Pallen M.J."/>
        </authorList>
    </citation>
    <scope>NUCLEOTIDE SEQUENCE [LARGE SCALE GENOMIC DNA]</scope>
    <source>
        <strain evidence="1 2">Sa1BUA2</strain>
    </source>
</reference>
<accession>A0ABR8VIK8</accession>
<dbReference type="PRINTS" id="PR00413">
    <property type="entry name" value="HADHALOGNASE"/>
</dbReference>
<dbReference type="InterPro" id="IPR006439">
    <property type="entry name" value="HAD-SF_hydro_IA"/>
</dbReference>
<name>A0ABR8VIK8_9BACI</name>
<dbReference type="Gene3D" id="1.10.150.240">
    <property type="entry name" value="Putative phosphatase, domain 2"/>
    <property type="match status" value="1"/>
</dbReference>
<dbReference type="SUPFAM" id="SSF56784">
    <property type="entry name" value="HAD-like"/>
    <property type="match status" value="1"/>
</dbReference>
<dbReference type="RefSeq" id="WP_191810853.1">
    <property type="nucleotide sequence ID" value="NZ_JACSPV010000007.1"/>
</dbReference>
<dbReference type="CDD" id="cd16423">
    <property type="entry name" value="HAD_BPGM-like"/>
    <property type="match status" value="1"/>
</dbReference>
<dbReference type="NCBIfam" id="TIGR01509">
    <property type="entry name" value="HAD-SF-IA-v3"/>
    <property type="match status" value="1"/>
</dbReference>
<dbReference type="InterPro" id="IPR023198">
    <property type="entry name" value="PGP-like_dom2"/>
</dbReference>
<organism evidence="1 2">
    <name type="scientific">Bacillus norwichensis</name>
    <dbReference type="NCBI Taxonomy" id="2762217"/>
    <lineage>
        <taxon>Bacteria</taxon>
        <taxon>Bacillati</taxon>
        <taxon>Bacillota</taxon>
        <taxon>Bacilli</taxon>
        <taxon>Bacillales</taxon>
        <taxon>Bacillaceae</taxon>
        <taxon>Bacillus</taxon>
    </lineage>
</organism>
<keyword evidence="1" id="KW-0378">Hydrolase</keyword>
<sequence>MEAVVFDFDGLIVDTESVWFEAFHQVFRRLNYNLTIEEFALCIGTSDDVLLEFLKNKVSFTKEAVIKEAEAIYTNQLQNLELRDGVLDYLSSAKKLGLKIGLASSSNRSWVEGFLKRFEIKDYFVVIKTADDVVNIKPDPELYEAAIKDLEVAPERTLAFEDSKNGLTAAMVAGLNVVVVPNRVTAHLAFEGHRLRLNSMSDMALEELIQTISVSRQKTFD</sequence>
<dbReference type="InterPro" id="IPR041492">
    <property type="entry name" value="HAD_2"/>
</dbReference>
<dbReference type="Gene3D" id="3.40.50.1000">
    <property type="entry name" value="HAD superfamily/HAD-like"/>
    <property type="match status" value="1"/>
</dbReference>
<dbReference type="InterPro" id="IPR036412">
    <property type="entry name" value="HAD-like_sf"/>
</dbReference>
<dbReference type="SFLD" id="SFLDG01135">
    <property type="entry name" value="C1.5.6:_HAD__Beta-PGM__Phospha"/>
    <property type="match status" value="1"/>
</dbReference>
<dbReference type="SFLD" id="SFLDG01129">
    <property type="entry name" value="C1.5:_HAD__Beta-PGM__Phosphata"/>
    <property type="match status" value="1"/>
</dbReference>
<keyword evidence="2" id="KW-1185">Reference proteome</keyword>
<evidence type="ECO:0000313" key="2">
    <source>
        <dbReference type="Proteomes" id="UP000648182"/>
    </source>
</evidence>
<proteinExistence type="predicted"/>
<dbReference type="GO" id="GO:0016787">
    <property type="term" value="F:hydrolase activity"/>
    <property type="evidence" value="ECO:0007669"/>
    <property type="project" value="UniProtKB-KW"/>
</dbReference>
<evidence type="ECO:0000313" key="1">
    <source>
        <dbReference type="EMBL" id="MBD8004590.1"/>
    </source>
</evidence>
<comment type="caution">
    <text evidence="1">The sequence shown here is derived from an EMBL/GenBank/DDBJ whole genome shotgun (WGS) entry which is preliminary data.</text>
</comment>
<dbReference type="InterPro" id="IPR023214">
    <property type="entry name" value="HAD_sf"/>
</dbReference>
<dbReference type="SFLD" id="SFLDS00003">
    <property type="entry name" value="Haloacid_Dehalogenase"/>
    <property type="match status" value="1"/>
</dbReference>
<dbReference type="EMBL" id="JACSPV010000007">
    <property type="protein sequence ID" value="MBD8004590.1"/>
    <property type="molecule type" value="Genomic_DNA"/>
</dbReference>
<protein>
    <submittedName>
        <fullName evidence="1">HAD family hydrolase</fullName>
    </submittedName>
</protein>
<dbReference type="Pfam" id="PF13419">
    <property type="entry name" value="HAD_2"/>
    <property type="match status" value="1"/>
</dbReference>
<dbReference type="PANTHER" id="PTHR18901:SF38">
    <property type="entry name" value="PSEUDOURIDINE-5'-PHOSPHATASE"/>
    <property type="match status" value="1"/>
</dbReference>
<dbReference type="PANTHER" id="PTHR18901">
    <property type="entry name" value="2-DEOXYGLUCOSE-6-PHOSPHATE PHOSPHATASE 2"/>
    <property type="match status" value="1"/>
</dbReference>